<sequence>MVADTDQWEQAAAYIIDNHPATAAFVKNERLGFTIPRLYYPSEDS</sequence>
<organism evidence="1 2">
    <name type="scientific">Microcystis aeruginosa PCC 9717</name>
    <dbReference type="NCBI Taxonomy" id="1160286"/>
    <lineage>
        <taxon>Bacteria</taxon>
        <taxon>Bacillati</taxon>
        <taxon>Cyanobacteriota</taxon>
        <taxon>Cyanophyceae</taxon>
        <taxon>Oscillatoriophycideae</taxon>
        <taxon>Chroococcales</taxon>
        <taxon>Microcystaceae</taxon>
        <taxon>Microcystis</taxon>
    </lineage>
</organism>
<evidence type="ECO:0000313" key="2">
    <source>
        <dbReference type="Proteomes" id="UP000003172"/>
    </source>
</evidence>
<accession>I4FR88</accession>
<name>I4FR88_MICAE</name>
<evidence type="ECO:0000313" key="1">
    <source>
        <dbReference type="EMBL" id="CCH98163.1"/>
    </source>
</evidence>
<gene>
    <name evidence="1" type="ORF">MICAB_4440001</name>
</gene>
<dbReference type="HOGENOM" id="CLU_3202062_0_0_3"/>
<dbReference type="EMBL" id="CAII01000384">
    <property type="protein sequence ID" value="CCH98163.1"/>
    <property type="molecule type" value="Genomic_DNA"/>
</dbReference>
<proteinExistence type="predicted"/>
<reference evidence="1 2" key="1">
    <citation type="submission" date="2012-04" db="EMBL/GenBank/DDBJ databases">
        <authorList>
            <person name="Genoscope - CEA"/>
        </authorList>
    </citation>
    <scope>NUCLEOTIDE SEQUENCE [LARGE SCALE GENOMIC DNA]</scope>
    <source>
        <strain evidence="1 2">9717</strain>
    </source>
</reference>
<comment type="caution">
    <text evidence="1">The sequence shown here is derived from an EMBL/GenBank/DDBJ whole genome shotgun (WGS) entry which is preliminary data.</text>
</comment>
<dbReference type="AlphaFoldDB" id="I4FR88"/>
<protein>
    <submittedName>
        <fullName evidence="1">Uncharacterized protein</fullName>
    </submittedName>
</protein>
<dbReference type="Proteomes" id="UP000003172">
    <property type="component" value="Unassembled WGS sequence"/>
</dbReference>